<gene>
    <name evidence="7" type="ORF">PLEOSDRAFT_1113558</name>
</gene>
<dbReference type="InterPro" id="IPR050675">
    <property type="entry name" value="OAF3"/>
</dbReference>
<evidence type="ECO:0000256" key="3">
    <source>
        <dbReference type="ARBA" id="ARBA00023163"/>
    </source>
</evidence>
<feature type="region of interest" description="Disordered" evidence="5">
    <location>
        <begin position="1"/>
        <end position="278"/>
    </location>
</feature>
<evidence type="ECO:0000256" key="1">
    <source>
        <dbReference type="ARBA" id="ARBA00023015"/>
    </source>
</evidence>
<dbReference type="Pfam" id="PF00172">
    <property type="entry name" value="Zn_clus"/>
    <property type="match status" value="1"/>
</dbReference>
<feature type="region of interest" description="Disordered" evidence="5">
    <location>
        <begin position="306"/>
        <end position="380"/>
    </location>
</feature>
<dbReference type="CDD" id="cd00067">
    <property type="entry name" value="GAL4"/>
    <property type="match status" value="1"/>
</dbReference>
<keyword evidence="1" id="KW-0805">Transcription regulation</keyword>
<evidence type="ECO:0000259" key="6">
    <source>
        <dbReference type="PROSITE" id="PS50048"/>
    </source>
</evidence>
<dbReference type="PANTHER" id="PTHR31069:SF32">
    <property type="entry name" value="ARGININE METABOLISM REGULATION PROTEIN II"/>
    <property type="match status" value="1"/>
</dbReference>
<dbReference type="PROSITE" id="PS50048">
    <property type="entry name" value="ZN2_CY6_FUNGAL_2"/>
    <property type="match status" value="1"/>
</dbReference>
<dbReference type="PROSITE" id="PS00463">
    <property type="entry name" value="ZN2_CY6_FUNGAL_1"/>
    <property type="match status" value="1"/>
</dbReference>
<dbReference type="InterPro" id="IPR001138">
    <property type="entry name" value="Zn2Cys6_DnaBD"/>
</dbReference>
<evidence type="ECO:0000313" key="7">
    <source>
        <dbReference type="EMBL" id="KDQ25740.1"/>
    </source>
</evidence>
<name>A0A067NFI6_PLEO1</name>
<dbReference type="InParanoid" id="A0A067NFI6"/>
<feature type="compositionally biased region" description="Acidic residues" evidence="5">
    <location>
        <begin position="355"/>
        <end position="365"/>
    </location>
</feature>
<keyword evidence="3" id="KW-0804">Transcription</keyword>
<dbReference type="PANTHER" id="PTHR31069">
    <property type="entry name" value="OLEATE-ACTIVATED TRANSCRIPTION FACTOR 1-RELATED"/>
    <property type="match status" value="1"/>
</dbReference>
<dbReference type="GO" id="GO:0003677">
    <property type="term" value="F:DNA binding"/>
    <property type="evidence" value="ECO:0007669"/>
    <property type="project" value="UniProtKB-KW"/>
</dbReference>
<evidence type="ECO:0000313" key="8">
    <source>
        <dbReference type="Proteomes" id="UP000027073"/>
    </source>
</evidence>
<protein>
    <recommendedName>
        <fullName evidence="6">Zn(2)-C6 fungal-type domain-containing protein</fullName>
    </recommendedName>
</protein>
<dbReference type="EMBL" id="KL198010">
    <property type="protein sequence ID" value="KDQ25740.1"/>
    <property type="molecule type" value="Genomic_DNA"/>
</dbReference>
<feature type="compositionally biased region" description="Polar residues" evidence="5">
    <location>
        <begin position="189"/>
        <end position="203"/>
    </location>
</feature>
<feature type="compositionally biased region" description="Basic and acidic residues" evidence="5">
    <location>
        <begin position="130"/>
        <end position="139"/>
    </location>
</feature>
<dbReference type="VEuPathDB" id="FungiDB:PLEOSDRAFT_1113558"/>
<keyword evidence="2" id="KW-0238">DNA-binding</keyword>
<feature type="domain" description="Zn(2)-C6 fungal-type" evidence="6">
    <location>
        <begin position="277"/>
        <end position="307"/>
    </location>
</feature>
<reference evidence="8" key="1">
    <citation type="journal article" date="2014" name="Proc. Natl. Acad. Sci. U.S.A.">
        <title>Extensive sampling of basidiomycete genomes demonstrates inadequacy of the white-rot/brown-rot paradigm for wood decay fungi.</title>
        <authorList>
            <person name="Riley R."/>
            <person name="Salamov A.A."/>
            <person name="Brown D.W."/>
            <person name="Nagy L.G."/>
            <person name="Floudas D."/>
            <person name="Held B.W."/>
            <person name="Levasseur A."/>
            <person name="Lombard V."/>
            <person name="Morin E."/>
            <person name="Otillar R."/>
            <person name="Lindquist E.A."/>
            <person name="Sun H."/>
            <person name="LaButti K.M."/>
            <person name="Schmutz J."/>
            <person name="Jabbour D."/>
            <person name="Luo H."/>
            <person name="Baker S.E."/>
            <person name="Pisabarro A.G."/>
            <person name="Walton J.D."/>
            <person name="Blanchette R.A."/>
            <person name="Henrissat B."/>
            <person name="Martin F."/>
            <person name="Cullen D."/>
            <person name="Hibbett D.S."/>
            <person name="Grigoriev I.V."/>
        </authorList>
    </citation>
    <scope>NUCLEOTIDE SEQUENCE [LARGE SCALE GENOMIC DNA]</scope>
    <source>
        <strain evidence="8">PC15</strain>
    </source>
</reference>
<dbReference type="HOGENOM" id="CLU_727848_0_0_1"/>
<dbReference type="GO" id="GO:0000981">
    <property type="term" value="F:DNA-binding transcription factor activity, RNA polymerase II-specific"/>
    <property type="evidence" value="ECO:0007669"/>
    <property type="project" value="InterPro"/>
</dbReference>
<evidence type="ECO:0000256" key="2">
    <source>
        <dbReference type="ARBA" id="ARBA00023125"/>
    </source>
</evidence>
<accession>A0A067NFI6</accession>
<dbReference type="OrthoDB" id="39175at2759"/>
<keyword evidence="4" id="KW-0539">Nucleus</keyword>
<dbReference type="SUPFAM" id="SSF57701">
    <property type="entry name" value="Zn2/Cys6 DNA-binding domain"/>
    <property type="match status" value="1"/>
</dbReference>
<feature type="compositionally biased region" description="Polar residues" evidence="5">
    <location>
        <begin position="83"/>
        <end position="106"/>
    </location>
</feature>
<sequence>MEEKNTSELPPSLRRHIIRRDQPPQPISHREGRFHDDTLPPLSGAPQIPLGGLPHYHPGHGRGASVVDPIRPLPGPAALIGQRSPSPGYSSTPPRQPPFISSSQFQEPPRHPSVWQEGEAGPSSLQHAQHYRELGEGPRYRLPRISPPPMPPRPVQIRPPPHPPSYEPGARLTHSEPPRASYPYPEGGVSQSWSGQSYPSTSAARYETHPSAQPDPQQHTRPLLARRDAGSSTRSESADPPTPLSRTPEVVTEGEGPSRGRTPAVRHPRGPRKTEVACNFCRGRKLRCDGGRPSCYNCTQRNKECFYEAQPRRRGPGRAPKGSKSRRLESGTASPSQKGDSPPPQTPISETTQQYDDEGSEDEDEGHSSMGPSKRRGEEG</sequence>
<evidence type="ECO:0000256" key="5">
    <source>
        <dbReference type="SAM" id="MobiDB-lite"/>
    </source>
</evidence>
<feature type="compositionally biased region" description="Pro residues" evidence="5">
    <location>
        <begin position="145"/>
        <end position="166"/>
    </location>
</feature>
<organism evidence="7 8">
    <name type="scientific">Pleurotus ostreatus (strain PC15)</name>
    <name type="common">Oyster mushroom</name>
    <dbReference type="NCBI Taxonomy" id="1137138"/>
    <lineage>
        <taxon>Eukaryota</taxon>
        <taxon>Fungi</taxon>
        <taxon>Dikarya</taxon>
        <taxon>Basidiomycota</taxon>
        <taxon>Agaricomycotina</taxon>
        <taxon>Agaricomycetes</taxon>
        <taxon>Agaricomycetidae</taxon>
        <taxon>Agaricales</taxon>
        <taxon>Pleurotineae</taxon>
        <taxon>Pleurotaceae</taxon>
        <taxon>Pleurotus</taxon>
    </lineage>
</organism>
<dbReference type="GO" id="GO:0008270">
    <property type="term" value="F:zinc ion binding"/>
    <property type="evidence" value="ECO:0007669"/>
    <property type="project" value="InterPro"/>
</dbReference>
<feature type="compositionally biased region" description="Basic and acidic residues" evidence="5">
    <location>
        <begin position="28"/>
        <end position="38"/>
    </location>
</feature>
<dbReference type="Proteomes" id="UP000027073">
    <property type="component" value="Unassembled WGS sequence"/>
</dbReference>
<dbReference type="InterPro" id="IPR036864">
    <property type="entry name" value="Zn2-C6_fun-type_DNA-bd_sf"/>
</dbReference>
<dbReference type="AlphaFoldDB" id="A0A067NFI6"/>
<feature type="compositionally biased region" description="Basic residues" evidence="5">
    <location>
        <begin position="312"/>
        <end position="325"/>
    </location>
</feature>
<evidence type="ECO:0000256" key="4">
    <source>
        <dbReference type="ARBA" id="ARBA00023242"/>
    </source>
</evidence>
<dbReference type="STRING" id="1137138.A0A067NFI6"/>
<proteinExistence type="predicted"/>
<dbReference type="Gene3D" id="4.10.240.10">
    <property type="entry name" value="Zn(2)-C6 fungal-type DNA-binding domain"/>
    <property type="match status" value="1"/>
</dbReference>
<dbReference type="SMART" id="SM00066">
    <property type="entry name" value="GAL4"/>
    <property type="match status" value="1"/>
</dbReference>
<feature type="compositionally biased region" description="Polar residues" evidence="5">
    <location>
        <begin position="210"/>
        <end position="220"/>
    </location>
</feature>